<dbReference type="InterPro" id="IPR029061">
    <property type="entry name" value="THDP-binding"/>
</dbReference>
<dbReference type="RefSeq" id="WP_012874048.1">
    <property type="nucleotide sequence ID" value="NC_013525.1"/>
</dbReference>
<dbReference type="Pfam" id="PF02779">
    <property type="entry name" value="Transket_pyr"/>
    <property type="match status" value="1"/>
</dbReference>
<dbReference type="Proteomes" id="UP000000323">
    <property type="component" value="Chromosome 1"/>
</dbReference>
<feature type="domain" description="Transketolase-like pyrimidine-binding" evidence="4">
    <location>
        <begin position="4"/>
        <end position="179"/>
    </location>
</feature>
<comment type="cofactor">
    <cofactor evidence="1">
        <name>thiamine diphosphate</name>
        <dbReference type="ChEBI" id="CHEBI:58937"/>
    </cofactor>
</comment>
<accession>D1CDK7</accession>
<dbReference type="InterPro" id="IPR033248">
    <property type="entry name" value="Transketolase_C"/>
</dbReference>
<dbReference type="KEGG" id="ttr:Tter_0091"/>
<dbReference type="OrthoDB" id="8732661at2"/>
<evidence type="ECO:0000256" key="1">
    <source>
        <dbReference type="ARBA" id="ARBA00001964"/>
    </source>
</evidence>
<dbReference type="InterPro" id="IPR005475">
    <property type="entry name" value="Transketolase-like_Pyr-bd"/>
</dbReference>
<dbReference type="EMBL" id="CP001825">
    <property type="protein sequence ID" value="ACZ41013.1"/>
    <property type="molecule type" value="Genomic_DNA"/>
</dbReference>
<evidence type="ECO:0000256" key="2">
    <source>
        <dbReference type="ARBA" id="ARBA00023002"/>
    </source>
</evidence>
<dbReference type="SMART" id="SM00861">
    <property type="entry name" value="Transket_pyr"/>
    <property type="match status" value="1"/>
</dbReference>
<dbReference type="HOGENOM" id="CLU_012907_1_1_0"/>
<keyword evidence="2" id="KW-0560">Oxidoreductase</keyword>
<dbReference type="SUPFAM" id="SSF52922">
    <property type="entry name" value="TK C-terminal domain-like"/>
    <property type="match status" value="1"/>
</dbReference>
<evidence type="ECO:0000313" key="5">
    <source>
        <dbReference type="EMBL" id="ACZ41013.1"/>
    </source>
</evidence>
<dbReference type="eggNOG" id="COG0022">
    <property type="taxonomic scope" value="Bacteria"/>
</dbReference>
<proteinExistence type="predicted"/>
<evidence type="ECO:0000256" key="3">
    <source>
        <dbReference type="ARBA" id="ARBA00023052"/>
    </source>
</evidence>
<keyword evidence="6" id="KW-1185">Reference proteome</keyword>
<dbReference type="GO" id="GO:0016491">
    <property type="term" value="F:oxidoreductase activity"/>
    <property type="evidence" value="ECO:0007669"/>
    <property type="project" value="UniProtKB-KW"/>
</dbReference>
<dbReference type="SUPFAM" id="SSF52518">
    <property type="entry name" value="Thiamin diphosphate-binding fold (THDP-binding)"/>
    <property type="match status" value="1"/>
</dbReference>
<evidence type="ECO:0000313" key="6">
    <source>
        <dbReference type="Proteomes" id="UP000000323"/>
    </source>
</evidence>
<dbReference type="FunFam" id="3.40.50.920:FF:000001">
    <property type="entry name" value="Pyruvate dehydrogenase E1 beta subunit"/>
    <property type="match status" value="1"/>
</dbReference>
<dbReference type="NCBIfam" id="NF008854">
    <property type="entry name" value="PRK11892.1"/>
    <property type="match status" value="1"/>
</dbReference>
<gene>
    <name evidence="5" type="ordered locus">Tter_0091</name>
</gene>
<dbReference type="NCBIfam" id="NF006667">
    <property type="entry name" value="PRK09212.1"/>
    <property type="match status" value="1"/>
</dbReference>
<dbReference type="Gene3D" id="3.40.50.970">
    <property type="match status" value="1"/>
</dbReference>
<evidence type="ECO:0000259" key="4">
    <source>
        <dbReference type="SMART" id="SM00861"/>
    </source>
</evidence>
<sequence length="324" mass="35431">MAVKTYREALNEALREEMERDPNVFIIGEDVGKFEGAYRVTQGLLAQFGPKRVRDAPISETGFLGAGIGAAMLGLRPVVEFMTINFILVAMDQVINHAAKIRYMFGGEVSVPMVIRAPGGAGQQLTAQHSQSFEVWFAHTPGLKVMAPSSPSDAKGMLKTAIRDPDPVFFLENLALYNTKGEVPEGEYTVPLGKADVKRQGTDVTLISHSRAVNWCLQAAQQLEKEGVSVEVVDLRSLRPLDMETVIESVKKTNRAVTVEEGWLSFGVGAEVASRLMEQAFDYLDAPVLRVGGAEVPMPYAKPLERAAMPSVDKIVARVREVLE</sequence>
<dbReference type="FunFam" id="3.40.50.970:FF:000001">
    <property type="entry name" value="Pyruvate dehydrogenase E1 beta subunit"/>
    <property type="match status" value="1"/>
</dbReference>
<reference evidence="6" key="1">
    <citation type="journal article" date="2010" name="Stand. Genomic Sci.">
        <title>Complete genome sequence of 'Thermobaculum terrenum' type strain (YNP1).</title>
        <authorList>
            <person name="Kiss H."/>
            <person name="Cleland D."/>
            <person name="Lapidus A."/>
            <person name="Lucas S."/>
            <person name="Glavina Del Rio T."/>
            <person name="Nolan M."/>
            <person name="Tice H."/>
            <person name="Han C."/>
            <person name="Goodwin L."/>
            <person name="Pitluck S."/>
            <person name="Liolios K."/>
            <person name="Ivanova N."/>
            <person name="Mavromatis K."/>
            <person name="Ovchinnikova G."/>
            <person name="Pati A."/>
            <person name="Chen A."/>
            <person name="Palaniappan K."/>
            <person name="Land M."/>
            <person name="Hauser L."/>
            <person name="Chang Y."/>
            <person name="Jeffries C."/>
            <person name="Lu M."/>
            <person name="Brettin T."/>
            <person name="Detter J."/>
            <person name="Goker M."/>
            <person name="Tindall B."/>
            <person name="Beck B."/>
            <person name="McDermott T."/>
            <person name="Woyke T."/>
            <person name="Bristow J."/>
            <person name="Eisen J."/>
            <person name="Markowitz V."/>
            <person name="Hugenholtz P."/>
            <person name="Kyrpides N."/>
            <person name="Klenk H."/>
            <person name="Cheng J."/>
        </authorList>
    </citation>
    <scope>NUCLEOTIDE SEQUENCE [LARGE SCALE GENOMIC DNA]</scope>
    <source>
        <strain evidence="6">ATCC BAA-798 / YNP1</strain>
    </source>
</reference>
<dbReference type="PANTHER" id="PTHR43257">
    <property type="entry name" value="PYRUVATE DEHYDROGENASE E1 COMPONENT BETA SUBUNIT"/>
    <property type="match status" value="1"/>
</dbReference>
<dbReference type="PANTHER" id="PTHR43257:SF2">
    <property type="entry name" value="PYRUVATE DEHYDROGENASE E1 COMPONENT SUBUNIT BETA"/>
    <property type="match status" value="1"/>
</dbReference>
<dbReference type="Pfam" id="PF02780">
    <property type="entry name" value="Transketolase_C"/>
    <property type="match status" value="1"/>
</dbReference>
<dbReference type="CDD" id="cd07036">
    <property type="entry name" value="TPP_PYR_E1-PDHc-beta_like"/>
    <property type="match status" value="1"/>
</dbReference>
<dbReference type="Gene3D" id="3.40.50.920">
    <property type="match status" value="1"/>
</dbReference>
<dbReference type="AlphaFoldDB" id="D1CDK7"/>
<dbReference type="InterPro" id="IPR009014">
    <property type="entry name" value="Transketo_C/PFOR_II"/>
</dbReference>
<dbReference type="STRING" id="525904.Tter_0091"/>
<organism evidence="5 6">
    <name type="scientific">Thermobaculum terrenum (strain ATCC BAA-798 / CCMEE 7001 / YNP1)</name>
    <dbReference type="NCBI Taxonomy" id="525904"/>
    <lineage>
        <taxon>Bacteria</taxon>
        <taxon>Bacillati</taxon>
        <taxon>Chloroflexota</taxon>
        <taxon>Chloroflexia</taxon>
        <taxon>Candidatus Thermobaculales</taxon>
        <taxon>Candidatus Thermobaculaceae</taxon>
        <taxon>Thermobaculum</taxon>
    </lineage>
</organism>
<keyword evidence="3" id="KW-0786">Thiamine pyrophosphate</keyword>
<name>D1CDK7_THET1</name>
<protein>
    <submittedName>
        <fullName evidence="5">Transketolase central region</fullName>
    </submittedName>
</protein>